<dbReference type="SUPFAM" id="SSF46934">
    <property type="entry name" value="UBA-like"/>
    <property type="match status" value="1"/>
</dbReference>
<proteinExistence type="predicted"/>
<gene>
    <name evidence="2" type="ORF">Ctob_004849</name>
</gene>
<dbReference type="InterPro" id="IPR015940">
    <property type="entry name" value="UBA"/>
</dbReference>
<dbReference type="Proteomes" id="UP000037460">
    <property type="component" value="Unassembled WGS sequence"/>
</dbReference>
<dbReference type="InterPro" id="IPR009060">
    <property type="entry name" value="UBA-like_sf"/>
</dbReference>
<sequence>MPLANPMMGGAMGGLGGMQVDPQVMMQMMQNPGVQQMMQAMMTDPQAMASMQQTMMAMHQPGGADPQALMNSMQTIMRNPAMQQAMGAMMADPNFLQMMMQRQMAAMGMLGNPAATGMLGNPAAPVAPVDPAVRFASQNSQLHDMGFLDAEANLRALTATGGNVNAAVERILSGL</sequence>
<dbReference type="SMART" id="SM00165">
    <property type="entry name" value="UBA"/>
    <property type="match status" value="1"/>
</dbReference>
<dbReference type="OrthoDB" id="267397at2759"/>
<reference evidence="3" key="1">
    <citation type="journal article" date="2015" name="PLoS Genet.">
        <title>Genome Sequence and Transcriptome Analyses of Chrysochromulina tobin: Metabolic Tools for Enhanced Algal Fitness in the Prominent Order Prymnesiales (Haptophyceae).</title>
        <authorList>
            <person name="Hovde B.T."/>
            <person name="Deodato C.R."/>
            <person name="Hunsperger H.M."/>
            <person name="Ryken S.A."/>
            <person name="Yost W."/>
            <person name="Jha R.K."/>
            <person name="Patterson J."/>
            <person name="Monnat R.J. Jr."/>
            <person name="Barlow S.B."/>
            <person name="Starkenburg S.R."/>
            <person name="Cattolico R.A."/>
        </authorList>
    </citation>
    <scope>NUCLEOTIDE SEQUENCE</scope>
    <source>
        <strain evidence="3">CCMP291</strain>
    </source>
</reference>
<evidence type="ECO:0000313" key="3">
    <source>
        <dbReference type="Proteomes" id="UP000037460"/>
    </source>
</evidence>
<protein>
    <submittedName>
        <fullName evidence="2">Ubiquitin family protein</fullName>
    </submittedName>
</protein>
<evidence type="ECO:0000259" key="1">
    <source>
        <dbReference type="PROSITE" id="PS50030"/>
    </source>
</evidence>
<evidence type="ECO:0000313" key="2">
    <source>
        <dbReference type="EMBL" id="KOO29440.1"/>
    </source>
</evidence>
<dbReference type="PROSITE" id="PS50030">
    <property type="entry name" value="UBA"/>
    <property type="match status" value="1"/>
</dbReference>
<organism evidence="2 3">
    <name type="scientific">Chrysochromulina tobinii</name>
    <dbReference type="NCBI Taxonomy" id="1460289"/>
    <lineage>
        <taxon>Eukaryota</taxon>
        <taxon>Haptista</taxon>
        <taxon>Haptophyta</taxon>
        <taxon>Prymnesiophyceae</taxon>
        <taxon>Prymnesiales</taxon>
        <taxon>Chrysochromulinaceae</taxon>
        <taxon>Chrysochromulina</taxon>
    </lineage>
</organism>
<dbReference type="PANTHER" id="PTHR10677">
    <property type="entry name" value="UBIQUILIN"/>
    <property type="match status" value="1"/>
</dbReference>
<dbReference type="GO" id="GO:0031593">
    <property type="term" value="F:polyubiquitin modification-dependent protein binding"/>
    <property type="evidence" value="ECO:0007669"/>
    <property type="project" value="TreeGrafter"/>
</dbReference>
<name>A0A0M0JSI9_9EUKA</name>
<dbReference type="InterPro" id="IPR015496">
    <property type="entry name" value="Ubiquilin"/>
</dbReference>
<dbReference type="Pfam" id="PF00627">
    <property type="entry name" value="UBA"/>
    <property type="match status" value="1"/>
</dbReference>
<dbReference type="AlphaFoldDB" id="A0A0M0JSI9"/>
<feature type="domain" description="UBA" evidence="1">
    <location>
        <begin position="128"/>
        <end position="174"/>
    </location>
</feature>
<dbReference type="CDD" id="cd14399">
    <property type="entry name" value="UBA_PLICs"/>
    <property type="match status" value="1"/>
</dbReference>
<dbReference type="GO" id="GO:0006511">
    <property type="term" value="P:ubiquitin-dependent protein catabolic process"/>
    <property type="evidence" value="ECO:0007669"/>
    <property type="project" value="TreeGrafter"/>
</dbReference>
<accession>A0A0M0JSI9</accession>
<keyword evidence="3" id="KW-1185">Reference proteome</keyword>
<dbReference type="EMBL" id="JWZX01002415">
    <property type="protein sequence ID" value="KOO29440.1"/>
    <property type="molecule type" value="Genomic_DNA"/>
</dbReference>
<dbReference type="GO" id="GO:0005829">
    <property type="term" value="C:cytosol"/>
    <property type="evidence" value="ECO:0007669"/>
    <property type="project" value="TreeGrafter"/>
</dbReference>
<comment type="caution">
    <text evidence="2">The sequence shown here is derived from an EMBL/GenBank/DDBJ whole genome shotgun (WGS) entry which is preliminary data.</text>
</comment>
<dbReference type="PANTHER" id="PTHR10677:SF3">
    <property type="entry name" value="FI07626P-RELATED"/>
    <property type="match status" value="1"/>
</dbReference>
<dbReference type="Gene3D" id="1.10.8.10">
    <property type="entry name" value="DNA helicase RuvA subunit, C-terminal domain"/>
    <property type="match status" value="1"/>
</dbReference>